<evidence type="ECO:0000313" key="2">
    <source>
        <dbReference type="EMBL" id="BAK03985.1"/>
    </source>
</evidence>
<dbReference type="GO" id="GO:0030126">
    <property type="term" value="C:COPI vesicle coat"/>
    <property type="evidence" value="ECO:0007669"/>
    <property type="project" value="InterPro"/>
</dbReference>
<feature type="domain" description="Coatomer beta subunit C-terminal" evidence="1">
    <location>
        <begin position="2"/>
        <end position="56"/>
    </location>
</feature>
<name>F2E9G3_HORVV</name>
<dbReference type="GO" id="GO:0006886">
    <property type="term" value="P:intracellular protein transport"/>
    <property type="evidence" value="ECO:0007669"/>
    <property type="project" value="InterPro"/>
</dbReference>
<sequence length="56" mass="6196">GTQQNLYFEFATAAKAAEVVRSQNYTLAPQASRQIQANIKVSSTNIGYIISRAIYE</sequence>
<dbReference type="PANTHER" id="PTHR10635">
    <property type="entry name" value="COATOMER SUBUNIT BETA"/>
    <property type="match status" value="1"/>
</dbReference>
<dbReference type="InterPro" id="IPR011710">
    <property type="entry name" value="Coatomer_bsu_C"/>
</dbReference>
<dbReference type="EMBL" id="AK372788">
    <property type="protein sequence ID" value="BAK03985.1"/>
    <property type="molecule type" value="mRNA"/>
</dbReference>
<dbReference type="GO" id="GO:0005198">
    <property type="term" value="F:structural molecule activity"/>
    <property type="evidence" value="ECO:0007669"/>
    <property type="project" value="InterPro"/>
</dbReference>
<organism evidence="2">
    <name type="scientific">Hordeum vulgare subsp. vulgare</name>
    <name type="common">Domesticated barley</name>
    <dbReference type="NCBI Taxonomy" id="112509"/>
    <lineage>
        <taxon>Eukaryota</taxon>
        <taxon>Viridiplantae</taxon>
        <taxon>Streptophyta</taxon>
        <taxon>Embryophyta</taxon>
        <taxon>Tracheophyta</taxon>
        <taxon>Spermatophyta</taxon>
        <taxon>Magnoliopsida</taxon>
        <taxon>Liliopsida</taxon>
        <taxon>Poales</taxon>
        <taxon>Poaceae</taxon>
        <taxon>BOP clade</taxon>
        <taxon>Pooideae</taxon>
        <taxon>Triticodae</taxon>
        <taxon>Triticeae</taxon>
        <taxon>Hordeinae</taxon>
        <taxon>Hordeum</taxon>
    </lineage>
</organism>
<reference evidence="2" key="1">
    <citation type="journal article" date="2011" name="Plant Physiol.">
        <title>Comprehensive sequence analysis of 24,783 barley full-length cDNAs derived from 12 clone libraries.</title>
        <authorList>
            <person name="Matsumoto T."/>
            <person name="Tanaka T."/>
            <person name="Sakai H."/>
            <person name="Amano N."/>
            <person name="Kanamori H."/>
            <person name="Kurita K."/>
            <person name="Kikuta A."/>
            <person name="Kamiya K."/>
            <person name="Yamamoto M."/>
            <person name="Ikawa H."/>
            <person name="Fujii N."/>
            <person name="Hori K."/>
            <person name="Itoh T."/>
            <person name="Sato K."/>
        </authorList>
    </citation>
    <scope>NUCLEOTIDE SEQUENCE</scope>
    <source>
        <tissue evidence="2">Flower</tissue>
    </source>
</reference>
<dbReference type="PANTHER" id="PTHR10635:SF1">
    <property type="entry name" value="COATOMER SUBUNIT BETA-1"/>
    <property type="match status" value="1"/>
</dbReference>
<feature type="non-terminal residue" evidence="2">
    <location>
        <position position="56"/>
    </location>
</feature>
<dbReference type="Pfam" id="PF07718">
    <property type="entry name" value="Coatamer_beta_C"/>
    <property type="match status" value="1"/>
</dbReference>
<dbReference type="AlphaFoldDB" id="F2E9G3"/>
<feature type="non-terminal residue" evidence="2">
    <location>
        <position position="1"/>
    </location>
</feature>
<protein>
    <submittedName>
        <fullName evidence="2">Predicted protein</fullName>
    </submittedName>
</protein>
<evidence type="ECO:0000259" key="1">
    <source>
        <dbReference type="Pfam" id="PF07718"/>
    </source>
</evidence>
<accession>F2E9G3</accession>
<proteinExistence type="evidence at transcript level"/>
<dbReference type="InterPro" id="IPR016460">
    <property type="entry name" value="COPB1"/>
</dbReference>
<dbReference type="GO" id="GO:0016192">
    <property type="term" value="P:vesicle-mediated transport"/>
    <property type="evidence" value="ECO:0007669"/>
    <property type="project" value="InterPro"/>
</dbReference>